<dbReference type="PRINTS" id="PR00032">
    <property type="entry name" value="HTHARAC"/>
</dbReference>
<dbReference type="InterPro" id="IPR011051">
    <property type="entry name" value="RmlC_Cupin_sf"/>
</dbReference>
<name>A0ABW0QMG7_9GAMM</name>
<keyword evidence="7" id="KW-1185">Reference proteome</keyword>
<dbReference type="Gene3D" id="1.10.10.60">
    <property type="entry name" value="Homeodomain-like"/>
    <property type="match status" value="2"/>
</dbReference>
<sequence>MRNTRVTAYEDTPRDVVTTGNDYPPHYVLPRHAHKRGQLLYAATGVITVITDEGSWVVPPRRAVWLPAGVSHEVRMSGVVSTRSAYVSHPAAAKLPGHCRVIEVSLLLHALLLEAVDLPVEYALEGRDGRVMALLLDEIAAMPALALSTPLPRDPRLARLCRALIAAPALEVDIDAMAHKAGMSRRSFTRLFRQQTGMSFSAWRQQACLLAALTRMGNGESITAVAIELGYSSTSAFTAAFRRVLGTAPSRYLKSDRRIGRTVADGHC</sequence>
<dbReference type="PANTHER" id="PTHR11019:SF159">
    <property type="entry name" value="TRANSCRIPTIONAL REGULATOR-RELATED"/>
    <property type="match status" value="1"/>
</dbReference>
<dbReference type="Pfam" id="PF02311">
    <property type="entry name" value="AraC_binding"/>
    <property type="match status" value="1"/>
</dbReference>
<evidence type="ECO:0000256" key="4">
    <source>
        <dbReference type="ARBA" id="ARBA00023163"/>
    </source>
</evidence>
<dbReference type="SMART" id="SM00342">
    <property type="entry name" value="HTH_ARAC"/>
    <property type="match status" value="1"/>
</dbReference>
<keyword evidence="4" id="KW-0804">Transcription</keyword>
<evidence type="ECO:0000256" key="2">
    <source>
        <dbReference type="ARBA" id="ARBA00023125"/>
    </source>
</evidence>
<dbReference type="RefSeq" id="WP_377319699.1">
    <property type="nucleotide sequence ID" value="NZ_JBHSNF010000002.1"/>
</dbReference>
<dbReference type="Proteomes" id="UP001596114">
    <property type="component" value="Unassembled WGS sequence"/>
</dbReference>
<gene>
    <name evidence="6" type="ORF">ACFPPA_10405</name>
</gene>
<dbReference type="PANTHER" id="PTHR11019">
    <property type="entry name" value="HTH-TYPE TRANSCRIPTIONAL REGULATOR NIMR"/>
    <property type="match status" value="1"/>
</dbReference>
<dbReference type="InterPro" id="IPR018060">
    <property type="entry name" value="HTH_AraC"/>
</dbReference>
<dbReference type="InterPro" id="IPR009057">
    <property type="entry name" value="Homeodomain-like_sf"/>
</dbReference>
<keyword evidence="3" id="KW-0010">Activator</keyword>
<keyword evidence="1" id="KW-0805">Transcription regulation</keyword>
<comment type="caution">
    <text evidence="6">The sequence shown here is derived from an EMBL/GenBank/DDBJ whole genome shotgun (WGS) entry which is preliminary data.</text>
</comment>
<dbReference type="SUPFAM" id="SSF46689">
    <property type="entry name" value="Homeodomain-like"/>
    <property type="match status" value="1"/>
</dbReference>
<dbReference type="InterPro" id="IPR003313">
    <property type="entry name" value="AraC-bd"/>
</dbReference>
<evidence type="ECO:0000259" key="5">
    <source>
        <dbReference type="PROSITE" id="PS01124"/>
    </source>
</evidence>
<feature type="domain" description="HTH araC/xylS-type" evidence="5">
    <location>
        <begin position="155"/>
        <end position="255"/>
    </location>
</feature>
<accession>A0ABW0QMG7</accession>
<dbReference type="CDD" id="cd06124">
    <property type="entry name" value="cupin_NimR-like_N"/>
    <property type="match status" value="1"/>
</dbReference>
<evidence type="ECO:0000313" key="6">
    <source>
        <dbReference type="EMBL" id="MFC5526154.1"/>
    </source>
</evidence>
<protein>
    <submittedName>
        <fullName evidence="6">AraC family transcriptional regulator</fullName>
    </submittedName>
</protein>
<dbReference type="InterPro" id="IPR020449">
    <property type="entry name" value="Tscrpt_reg_AraC-type_HTH"/>
</dbReference>
<evidence type="ECO:0000256" key="3">
    <source>
        <dbReference type="ARBA" id="ARBA00023159"/>
    </source>
</evidence>
<dbReference type="Pfam" id="PF12833">
    <property type="entry name" value="HTH_18"/>
    <property type="match status" value="1"/>
</dbReference>
<dbReference type="InterPro" id="IPR014710">
    <property type="entry name" value="RmlC-like_jellyroll"/>
</dbReference>
<dbReference type="EMBL" id="JBHSNF010000002">
    <property type="protein sequence ID" value="MFC5526154.1"/>
    <property type="molecule type" value="Genomic_DNA"/>
</dbReference>
<organism evidence="6 7">
    <name type="scientific">Rhodanobacter ginsengisoli</name>
    <dbReference type="NCBI Taxonomy" id="418646"/>
    <lineage>
        <taxon>Bacteria</taxon>
        <taxon>Pseudomonadati</taxon>
        <taxon>Pseudomonadota</taxon>
        <taxon>Gammaproteobacteria</taxon>
        <taxon>Lysobacterales</taxon>
        <taxon>Rhodanobacteraceae</taxon>
        <taxon>Rhodanobacter</taxon>
    </lineage>
</organism>
<dbReference type="PROSITE" id="PS01124">
    <property type="entry name" value="HTH_ARAC_FAMILY_2"/>
    <property type="match status" value="1"/>
</dbReference>
<evidence type="ECO:0000313" key="7">
    <source>
        <dbReference type="Proteomes" id="UP001596114"/>
    </source>
</evidence>
<reference evidence="7" key="1">
    <citation type="journal article" date="2019" name="Int. J. Syst. Evol. Microbiol.">
        <title>The Global Catalogue of Microorganisms (GCM) 10K type strain sequencing project: providing services to taxonomists for standard genome sequencing and annotation.</title>
        <authorList>
            <consortium name="The Broad Institute Genomics Platform"/>
            <consortium name="The Broad Institute Genome Sequencing Center for Infectious Disease"/>
            <person name="Wu L."/>
            <person name="Ma J."/>
        </authorList>
    </citation>
    <scope>NUCLEOTIDE SEQUENCE [LARGE SCALE GENOMIC DNA]</scope>
    <source>
        <strain evidence="7">CGMCC 1.16619</strain>
    </source>
</reference>
<proteinExistence type="predicted"/>
<dbReference type="SUPFAM" id="SSF51182">
    <property type="entry name" value="RmlC-like cupins"/>
    <property type="match status" value="1"/>
</dbReference>
<keyword evidence="2" id="KW-0238">DNA-binding</keyword>
<evidence type="ECO:0000256" key="1">
    <source>
        <dbReference type="ARBA" id="ARBA00023015"/>
    </source>
</evidence>
<dbReference type="Gene3D" id="2.60.120.10">
    <property type="entry name" value="Jelly Rolls"/>
    <property type="match status" value="1"/>
</dbReference>